<evidence type="ECO:0000313" key="3">
    <source>
        <dbReference type="EMBL" id="KAL2853053.1"/>
    </source>
</evidence>
<dbReference type="Proteomes" id="UP001610444">
    <property type="component" value="Unassembled WGS sequence"/>
</dbReference>
<comment type="caution">
    <text evidence="3">The sequence shown here is derived from an EMBL/GenBank/DDBJ whole genome shotgun (WGS) entry which is preliminary data.</text>
</comment>
<keyword evidence="2" id="KW-0732">Signal</keyword>
<evidence type="ECO:0000313" key="4">
    <source>
        <dbReference type="Proteomes" id="UP001610444"/>
    </source>
</evidence>
<name>A0ABR4KLA8_9EURO</name>
<dbReference type="PANTHER" id="PTHR28022:SF1">
    <property type="entry name" value="GPI MANNOSYLTRANSFERASE 2 SUBUNIT PGA1"/>
    <property type="match status" value="1"/>
</dbReference>
<evidence type="ECO:0000256" key="1">
    <source>
        <dbReference type="SAM" id="Phobius"/>
    </source>
</evidence>
<keyword evidence="4" id="KW-1185">Reference proteome</keyword>
<dbReference type="Pfam" id="PF10333">
    <property type="entry name" value="Pga1"/>
    <property type="match status" value="1"/>
</dbReference>
<feature type="signal peptide" evidence="2">
    <location>
        <begin position="1"/>
        <end position="19"/>
    </location>
</feature>
<feature type="transmembrane region" description="Helical" evidence="1">
    <location>
        <begin position="201"/>
        <end position="223"/>
    </location>
</feature>
<dbReference type="InterPro" id="IPR019433">
    <property type="entry name" value="GPI_ManTrfase_II_coact_Pga1"/>
</dbReference>
<protein>
    <submittedName>
        <fullName evidence="3">Uncharacterized protein</fullName>
    </submittedName>
</protein>
<dbReference type="EMBL" id="JBFXLR010000014">
    <property type="protein sequence ID" value="KAL2853053.1"/>
    <property type="molecule type" value="Genomic_DNA"/>
</dbReference>
<keyword evidence="1" id="KW-0472">Membrane</keyword>
<reference evidence="3 4" key="1">
    <citation type="submission" date="2024-07" db="EMBL/GenBank/DDBJ databases">
        <title>Section-level genome sequencing and comparative genomics of Aspergillus sections Usti and Cavernicolus.</title>
        <authorList>
            <consortium name="Lawrence Berkeley National Laboratory"/>
            <person name="Nybo J.L."/>
            <person name="Vesth T.C."/>
            <person name="Theobald S."/>
            <person name="Frisvad J.C."/>
            <person name="Larsen T.O."/>
            <person name="Kjaerboelling I."/>
            <person name="Rothschild-Mancinelli K."/>
            <person name="Lyhne E.K."/>
            <person name="Kogle M.E."/>
            <person name="Barry K."/>
            <person name="Clum A."/>
            <person name="Na H."/>
            <person name="Ledsgaard L."/>
            <person name="Lin J."/>
            <person name="Lipzen A."/>
            <person name="Kuo A."/>
            <person name="Riley R."/>
            <person name="Mondo S."/>
            <person name="LaButti K."/>
            <person name="Haridas S."/>
            <person name="Pangalinan J."/>
            <person name="Salamov A.A."/>
            <person name="Simmons B.A."/>
            <person name="Magnuson J.K."/>
            <person name="Chen J."/>
            <person name="Drula E."/>
            <person name="Henrissat B."/>
            <person name="Wiebenga A."/>
            <person name="Lubbers R.J."/>
            <person name="Gomes A.C."/>
            <person name="Macurrencykelacurrency M.R."/>
            <person name="Stajich J."/>
            <person name="Grigoriev I.V."/>
            <person name="Mortensen U.H."/>
            <person name="De vries R.P."/>
            <person name="Baker S.E."/>
            <person name="Andersen M.R."/>
        </authorList>
    </citation>
    <scope>NUCLEOTIDE SEQUENCE [LARGE SCALE GENOMIC DNA]</scope>
    <source>
        <strain evidence="3 4">CBS 756.74</strain>
    </source>
</reference>
<dbReference type="GeneID" id="98164439"/>
<keyword evidence="1" id="KW-1133">Transmembrane helix</keyword>
<dbReference type="PANTHER" id="PTHR28022">
    <property type="entry name" value="GPI MANNOSYLTRANSFERASE 2 SUBUNIT PGA1"/>
    <property type="match status" value="1"/>
</dbReference>
<keyword evidence="1" id="KW-0812">Transmembrane</keyword>
<proteinExistence type="predicted"/>
<organism evidence="3 4">
    <name type="scientific">Aspergillus pseudodeflectus</name>
    <dbReference type="NCBI Taxonomy" id="176178"/>
    <lineage>
        <taxon>Eukaryota</taxon>
        <taxon>Fungi</taxon>
        <taxon>Dikarya</taxon>
        <taxon>Ascomycota</taxon>
        <taxon>Pezizomycotina</taxon>
        <taxon>Eurotiomycetes</taxon>
        <taxon>Eurotiomycetidae</taxon>
        <taxon>Eurotiales</taxon>
        <taxon>Aspergillaceae</taxon>
        <taxon>Aspergillus</taxon>
        <taxon>Aspergillus subgen. Nidulantes</taxon>
    </lineage>
</organism>
<gene>
    <name evidence="3" type="ORF">BJX68DRAFT_49574</name>
</gene>
<dbReference type="RefSeq" id="XP_070900694.1">
    <property type="nucleotide sequence ID" value="XM_071049275.1"/>
</dbReference>
<feature type="chain" id="PRO_5045791890" evidence="2">
    <location>
        <begin position="20"/>
        <end position="245"/>
    </location>
</feature>
<sequence length="245" mass="26944">MLLLYIYITTAILTLLAVANVEKTIFLGPSPLAIPALNPALDDLGLERLSPENGMLRTNLNASFPTADEPGADSWYFLENLNPGQRYEVRICWLATQPTDFTLRTYTLPQVLENRSLLSSISAYSSSRLSAVPQSQSQKILTRNRRGTPQDATTSDSVLFLQIVAAADYFSVDQALMENVPSVLADIIIDPFLGNVFPRSLVPTACWATIVALLAVFVARWVAGQFGRLVDSVDMMLFAGEKKEL</sequence>
<accession>A0ABR4KLA8</accession>
<evidence type="ECO:0000256" key="2">
    <source>
        <dbReference type="SAM" id="SignalP"/>
    </source>
</evidence>